<protein>
    <recommendedName>
        <fullName evidence="4">Pectinesterase inhibitor domain-containing protein</fullName>
    </recommendedName>
</protein>
<organism evidence="5 6">
    <name type="scientific">Citrullus colocynthis</name>
    <name type="common">colocynth</name>
    <dbReference type="NCBI Taxonomy" id="252529"/>
    <lineage>
        <taxon>Eukaryota</taxon>
        <taxon>Viridiplantae</taxon>
        <taxon>Streptophyta</taxon>
        <taxon>Embryophyta</taxon>
        <taxon>Tracheophyta</taxon>
        <taxon>Spermatophyta</taxon>
        <taxon>Magnoliopsida</taxon>
        <taxon>eudicotyledons</taxon>
        <taxon>Gunneridae</taxon>
        <taxon>Pentapetalae</taxon>
        <taxon>rosids</taxon>
        <taxon>fabids</taxon>
        <taxon>Cucurbitales</taxon>
        <taxon>Cucurbitaceae</taxon>
        <taxon>Benincaseae</taxon>
        <taxon>Citrullus</taxon>
    </lineage>
</organism>
<keyword evidence="1 3" id="KW-0732">Signal</keyword>
<comment type="similarity">
    <text evidence="2">Belongs to the PMEI family.</text>
</comment>
<proteinExistence type="inferred from homology"/>
<dbReference type="NCBIfam" id="TIGR01614">
    <property type="entry name" value="PME_inhib"/>
    <property type="match status" value="1"/>
</dbReference>
<dbReference type="InterPro" id="IPR006501">
    <property type="entry name" value="Pectinesterase_inhib_dom"/>
</dbReference>
<evidence type="ECO:0000256" key="2">
    <source>
        <dbReference type="ARBA" id="ARBA00038471"/>
    </source>
</evidence>
<evidence type="ECO:0000313" key="5">
    <source>
        <dbReference type="EMBL" id="CAK9310107.1"/>
    </source>
</evidence>
<feature type="chain" id="PRO_5046688606" description="Pectinesterase inhibitor domain-containing protein" evidence="3">
    <location>
        <begin position="28"/>
        <end position="197"/>
    </location>
</feature>
<evidence type="ECO:0000259" key="4">
    <source>
        <dbReference type="SMART" id="SM00856"/>
    </source>
</evidence>
<dbReference type="SUPFAM" id="SSF101148">
    <property type="entry name" value="Plant invertase/pectin methylesterase inhibitor"/>
    <property type="match status" value="1"/>
</dbReference>
<name>A0ABP0XQY1_9ROSI</name>
<dbReference type="Pfam" id="PF04043">
    <property type="entry name" value="PMEI"/>
    <property type="match status" value="1"/>
</dbReference>
<dbReference type="InterPro" id="IPR051955">
    <property type="entry name" value="PME_Inhibitor"/>
</dbReference>
<dbReference type="PANTHER" id="PTHR31080">
    <property type="entry name" value="PECTINESTERASE INHIBITOR-LIKE"/>
    <property type="match status" value="1"/>
</dbReference>
<dbReference type="EMBL" id="OZ021735">
    <property type="protein sequence ID" value="CAK9310107.1"/>
    <property type="molecule type" value="Genomic_DNA"/>
</dbReference>
<reference evidence="5 6" key="1">
    <citation type="submission" date="2024-03" db="EMBL/GenBank/DDBJ databases">
        <authorList>
            <person name="Gkanogiannis A."/>
            <person name="Becerra Lopez-Lavalle L."/>
        </authorList>
    </citation>
    <scope>NUCLEOTIDE SEQUENCE [LARGE SCALE GENOMIC DNA]</scope>
</reference>
<feature type="domain" description="Pectinesterase inhibitor" evidence="4">
    <location>
        <begin position="28"/>
        <end position="182"/>
    </location>
</feature>
<evidence type="ECO:0000256" key="1">
    <source>
        <dbReference type="ARBA" id="ARBA00022729"/>
    </source>
</evidence>
<dbReference type="Gene3D" id="1.20.140.40">
    <property type="entry name" value="Invertase/pectin methylesterase inhibitor family protein"/>
    <property type="match status" value="1"/>
</dbReference>
<keyword evidence="6" id="KW-1185">Reference proteome</keyword>
<evidence type="ECO:0000256" key="3">
    <source>
        <dbReference type="SAM" id="SignalP"/>
    </source>
</evidence>
<evidence type="ECO:0000313" key="6">
    <source>
        <dbReference type="Proteomes" id="UP001642487"/>
    </source>
</evidence>
<dbReference type="Proteomes" id="UP001642487">
    <property type="component" value="Chromosome 1"/>
</dbReference>
<dbReference type="SMART" id="SM00856">
    <property type="entry name" value="PMEI"/>
    <property type="match status" value="1"/>
</dbReference>
<sequence length="197" mass="21457">MLRGSSTRASIATIFALIAILPWLTHSAKTSYVQKACSVTRHQDLCIQSLSPFSSTAKRSPTKWARAGVSVTITEAKTVARFLGRLKKNKRLKGRNRAAVSDCVEVFEAAIDELHRSLGVLRRLSRSNFDAQMGDLTTWVSAALTDEDTCVDGFEGERGKLVNSIRNRVVKAGYITSNALALVNKLAASGFETAPNQ</sequence>
<feature type="signal peptide" evidence="3">
    <location>
        <begin position="1"/>
        <end position="27"/>
    </location>
</feature>
<gene>
    <name evidence="5" type="ORF">CITCOLO1_LOCUS1716</name>
</gene>
<dbReference type="PANTHER" id="PTHR31080:SF158">
    <property type="entry name" value="PLANT INVERTASE_PECTIN METHYLESTERASE INHIBITOR SUPERFAMILY PROTEIN"/>
    <property type="match status" value="1"/>
</dbReference>
<accession>A0ABP0XQY1</accession>
<dbReference type="InterPro" id="IPR035513">
    <property type="entry name" value="Invertase/methylesterase_inhib"/>
</dbReference>
<dbReference type="CDD" id="cd15798">
    <property type="entry name" value="PMEI-like_3"/>
    <property type="match status" value="1"/>
</dbReference>